<protein>
    <recommendedName>
        <fullName evidence="2">PIN domain-containing protein</fullName>
    </recommendedName>
</protein>
<reference evidence="1" key="1">
    <citation type="journal article" date="2023" name="Int. J. Mol. Sci.">
        <title>Metagenomics Revealed a New Genus 'Candidatus Thiocaldithrix dubininis' gen. nov., sp. nov. and a New Species 'Candidatus Thiothrix putei' sp. nov. in the Family Thiotrichaceae, Some Members of Which Have Traits of Both Na+- and H+-Motive Energetics.</title>
        <authorList>
            <person name="Ravin N.V."/>
            <person name="Muntyan M.S."/>
            <person name="Smolyakov D.D."/>
            <person name="Rudenko T.S."/>
            <person name="Beletsky A.V."/>
            <person name="Mardanov A.V."/>
            <person name="Grabovich M.Y."/>
        </authorList>
    </citation>
    <scope>NUCLEOTIDE SEQUENCE</scope>
    <source>
        <strain evidence="1">GKL-02</strain>
    </source>
</reference>
<sequence length="43" mass="4934">MKLVIDTNVIIAGFRSKHGASFQFLQRIWQGNLPFLLSVPRMC</sequence>
<reference evidence="1" key="2">
    <citation type="submission" date="2023-04" db="EMBL/GenBank/DDBJ databases">
        <authorList>
            <person name="Beletskiy A.V."/>
            <person name="Mardanov A.V."/>
            <person name="Ravin N.V."/>
        </authorList>
    </citation>
    <scope>NUCLEOTIDE SEQUENCE</scope>
    <source>
        <strain evidence="1">GKL-02</strain>
    </source>
</reference>
<dbReference type="EMBL" id="CP124756">
    <property type="protein sequence ID" value="WGZ95736.1"/>
    <property type="molecule type" value="Genomic_DNA"/>
</dbReference>
<accession>A0AA95HEA4</accession>
<proteinExistence type="predicted"/>
<gene>
    <name evidence="1" type="ORF">QJT81_07040</name>
</gene>
<dbReference type="AlphaFoldDB" id="A0AA95HEA4"/>
<name>A0AA95HEA4_9GAMM</name>
<dbReference type="SUPFAM" id="SSF88723">
    <property type="entry name" value="PIN domain-like"/>
    <property type="match status" value="1"/>
</dbReference>
<evidence type="ECO:0008006" key="2">
    <source>
        <dbReference type="Google" id="ProtNLM"/>
    </source>
</evidence>
<organism evidence="1">
    <name type="scientific">Candidatus Thiothrix putei</name>
    <dbReference type="NCBI Taxonomy" id="3080811"/>
    <lineage>
        <taxon>Bacteria</taxon>
        <taxon>Pseudomonadati</taxon>
        <taxon>Pseudomonadota</taxon>
        <taxon>Gammaproteobacteria</taxon>
        <taxon>Thiotrichales</taxon>
        <taxon>Thiotrichaceae</taxon>
        <taxon>Thiothrix</taxon>
    </lineage>
</organism>
<dbReference type="Proteomes" id="UP001301326">
    <property type="component" value="Chromosome"/>
</dbReference>
<evidence type="ECO:0000313" key="1">
    <source>
        <dbReference type="EMBL" id="WGZ95736.1"/>
    </source>
</evidence>
<dbReference type="InterPro" id="IPR029060">
    <property type="entry name" value="PIN-like_dom_sf"/>
</dbReference>
<dbReference type="KEGG" id="tput:QJT81_07040"/>